<dbReference type="Proteomes" id="UP000657931">
    <property type="component" value="Unassembled WGS sequence"/>
</dbReference>
<feature type="region of interest" description="Disordered" evidence="2">
    <location>
        <begin position="59"/>
        <end position="83"/>
    </location>
</feature>
<dbReference type="Gene3D" id="3.30.2400.10">
    <property type="entry name" value="Major capsid protein gp5"/>
    <property type="match status" value="1"/>
</dbReference>
<dbReference type="InterPro" id="IPR024455">
    <property type="entry name" value="Phage_capsid"/>
</dbReference>
<feature type="domain" description="Phage capsid-like C-terminal" evidence="3">
    <location>
        <begin position="154"/>
        <end position="415"/>
    </location>
</feature>
<dbReference type="EMBL" id="JACSQT010000017">
    <property type="protein sequence ID" value="MBD7939456.1"/>
    <property type="molecule type" value="Genomic_DNA"/>
</dbReference>
<evidence type="ECO:0000256" key="1">
    <source>
        <dbReference type="ARBA" id="ARBA00004328"/>
    </source>
</evidence>
<keyword evidence="5" id="KW-1185">Reference proteome</keyword>
<organism evidence="4 5">
    <name type="scientific">Cytobacillus stercorigallinarum</name>
    <dbReference type="NCBI Taxonomy" id="2762240"/>
    <lineage>
        <taxon>Bacteria</taxon>
        <taxon>Bacillati</taxon>
        <taxon>Bacillota</taxon>
        <taxon>Bacilli</taxon>
        <taxon>Bacillales</taxon>
        <taxon>Bacillaceae</taxon>
        <taxon>Cytobacillus</taxon>
    </lineage>
</organism>
<dbReference type="InterPro" id="IPR054612">
    <property type="entry name" value="Phage_capsid-like_C"/>
</dbReference>
<proteinExistence type="predicted"/>
<evidence type="ECO:0000313" key="5">
    <source>
        <dbReference type="Proteomes" id="UP000657931"/>
    </source>
</evidence>
<name>A0ABR8QV94_9BACI</name>
<dbReference type="NCBIfam" id="TIGR01554">
    <property type="entry name" value="major_cap_HK97"/>
    <property type="match status" value="1"/>
</dbReference>
<protein>
    <submittedName>
        <fullName evidence="4">Phage major capsid protein</fullName>
    </submittedName>
</protein>
<gene>
    <name evidence="4" type="ORF">H9655_20655</name>
</gene>
<dbReference type="Pfam" id="PF05065">
    <property type="entry name" value="Phage_capsid"/>
    <property type="match status" value="1"/>
</dbReference>
<evidence type="ECO:0000313" key="4">
    <source>
        <dbReference type="EMBL" id="MBD7939456.1"/>
    </source>
</evidence>
<sequence length="420" mass="46021">MNFKTVQEAFNYYRNQSLAVIEQRAAQIKGTIDTDPNADIVTLNIEIEGLNEAKKNLQEKEKQNNNNNQAAVGGENGTGEQRSFNPITGMNFNQQNKVPTENIFGSTEYRNAFYKTMLGQKLTDIEQRTFNKAMELQETERRADAFNTTTNSAAVLPTQTLNEVIKKARTMGGLIGHVRNFNIPTNISVPIGTPSSKAQWHVEGAAVESEKVSTATVSFKGYEIIKVFSMSAATKKMSIQAFESYITDELTNCVMEAIADALVNGTGEGQGTGLDSGITWDATNSLELTGDYTDFTKALALLKRGYGAGAKFAMSNATLYNKVYSLVDGNKRPIFIADPKNESIGYILGKEVIVDDNLADDTIILGNFQYMGYNMPEGVMIETSRESSFKSGLVDYRAMAIADTKPLVPEAFIKLAPATV</sequence>
<accession>A0ABR8QV94</accession>
<dbReference type="RefSeq" id="WP_191817122.1">
    <property type="nucleotide sequence ID" value="NZ_JACSQT010000017.1"/>
</dbReference>
<comment type="subcellular location">
    <subcellularLocation>
        <location evidence="1">Virion</location>
    </subcellularLocation>
</comment>
<evidence type="ECO:0000259" key="3">
    <source>
        <dbReference type="Pfam" id="PF05065"/>
    </source>
</evidence>
<comment type="caution">
    <text evidence="4">The sequence shown here is derived from an EMBL/GenBank/DDBJ whole genome shotgun (WGS) entry which is preliminary data.</text>
</comment>
<dbReference type="SUPFAM" id="SSF56563">
    <property type="entry name" value="Major capsid protein gp5"/>
    <property type="match status" value="1"/>
</dbReference>
<dbReference type="Gene3D" id="3.30.2320.10">
    <property type="entry name" value="hypothetical protein PF0899 domain"/>
    <property type="match status" value="1"/>
</dbReference>
<evidence type="ECO:0000256" key="2">
    <source>
        <dbReference type="SAM" id="MobiDB-lite"/>
    </source>
</evidence>
<reference evidence="4 5" key="1">
    <citation type="submission" date="2020-08" db="EMBL/GenBank/DDBJ databases">
        <title>A Genomic Blueprint of the Chicken Gut Microbiome.</title>
        <authorList>
            <person name="Gilroy R."/>
            <person name="Ravi A."/>
            <person name="Getino M."/>
            <person name="Pursley I."/>
            <person name="Horton D.L."/>
            <person name="Alikhan N.-F."/>
            <person name="Baker D."/>
            <person name="Gharbi K."/>
            <person name="Hall N."/>
            <person name="Watson M."/>
            <person name="Adriaenssens E.M."/>
            <person name="Foster-Nyarko E."/>
            <person name="Jarju S."/>
            <person name="Secka A."/>
            <person name="Antonio M."/>
            <person name="Oren A."/>
            <person name="Chaudhuri R."/>
            <person name="La Ragione R.M."/>
            <person name="Hildebrand F."/>
            <person name="Pallen M.J."/>
        </authorList>
    </citation>
    <scope>NUCLEOTIDE SEQUENCE [LARGE SCALE GENOMIC DNA]</scope>
    <source>
        <strain evidence="4 5">Sa5YUA1</strain>
    </source>
</reference>